<accession>A0A8S5UJM8</accession>
<dbReference type="GO" id="GO:0043937">
    <property type="term" value="P:regulation of sporulation"/>
    <property type="evidence" value="ECO:0007669"/>
    <property type="project" value="InterPro"/>
</dbReference>
<proteinExistence type="predicted"/>
<name>A0A8S5UJM8_9CAUD</name>
<protein>
    <submittedName>
        <fullName evidence="1">Phosphatase</fullName>
    </submittedName>
</protein>
<dbReference type="InterPro" id="IPR037208">
    <property type="entry name" value="Spo0E-like_sf"/>
</dbReference>
<dbReference type="SUPFAM" id="SSF140500">
    <property type="entry name" value="BAS1536-like"/>
    <property type="match status" value="1"/>
</dbReference>
<dbReference type="InterPro" id="IPR018540">
    <property type="entry name" value="Spo0E-like"/>
</dbReference>
<dbReference type="InterPro" id="IPR036638">
    <property type="entry name" value="HLH_DNA-bd_sf"/>
</dbReference>
<dbReference type="GO" id="GO:0046983">
    <property type="term" value="F:protein dimerization activity"/>
    <property type="evidence" value="ECO:0007669"/>
    <property type="project" value="InterPro"/>
</dbReference>
<reference evidence="1" key="1">
    <citation type="journal article" date="2021" name="Proc. Natl. Acad. Sci. U.S.A.">
        <title>A Catalog of Tens of Thousands of Viruses from Human Metagenomes Reveals Hidden Associations with Chronic Diseases.</title>
        <authorList>
            <person name="Tisza M.J."/>
            <person name="Buck C.B."/>
        </authorList>
    </citation>
    <scope>NUCLEOTIDE SEQUENCE</scope>
    <source>
        <strain evidence="1">Ct3gT1</strain>
    </source>
</reference>
<sequence length="52" mass="6284">MDRKKILEYKIEKLRKLMYDIIDREGNLLSQNVIEVSKKLDELLNEYDSKVL</sequence>
<dbReference type="Pfam" id="PF09388">
    <property type="entry name" value="SpoOE-like"/>
    <property type="match status" value="1"/>
</dbReference>
<evidence type="ECO:0000313" key="1">
    <source>
        <dbReference type="EMBL" id="DAF94602.1"/>
    </source>
</evidence>
<dbReference type="Gene3D" id="4.10.280.10">
    <property type="entry name" value="Helix-loop-helix DNA-binding domain"/>
    <property type="match status" value="1"/>
</dbReference>
<dbReference type="EMBL" id="BK016094">
    <property type="protein sequence ID" value="DAF94602.1"/>
    <property type="molecule type" value="Genomic_DNA"/>
</dbReference>
<organism evidence="1">
    <name type="scientific">Siphoviridae sp. ct3gT1</name>
    <dbReference type="NCBI Taxonomy" id="2825323"/>
    <lineage>
        <taxon>Viruses</taxon>
        <taxon>Duplodnaviria</taxon>
        <taxon>Heunggongvirae</taxon>
        <taxon>Uroviricota</taxon>
        <taxon>Caudoviricetes</taxon>
    </lineage>
</organism>